<dbReference type="EMBL" id="CP163440">
    <property type="protein sequence ID" value="XDQ63306.1"/>
    <property type="molecule type" value="Genomic_DNA"/>
</dbReference>
<dbReference type="RefSeq" id="WP_369260145.1">
    <property type="nucleotide sequence ID" value="NZ_CP163440.1"/>
</dbReference>
<sequence length="201" mass="22591">MSSPNVPLRRSALFWTRLGLALAVTGWIVTILLWQNNLGWNVQIAGSAGQWFGSIATAAVLSFTIWEVFSERRSRLDRESLQKIQERTAEASLFTVWPRRHKNQLGKPIGWEIAVRNNSRAPIFDWHIEVKARDHQGTRSQEFSASSDEDGAIPPSEGSATFYDFTDAGNEPGLTFEINVTWTDIQGQNWNSMNGLVAEVD</sequence>
<reference evidence="3" key="1">
    <citation type="submission" date="2024-07" db="EMBL/GenBank/DDBJ databases">
        <authorList>
            <person name="Yu S.T."/>
        </authorList>
    </citation>
    <scope>NUCLEOTIDE SEQUENCE</scope>
    <source>
        <strain evidence="3">R35</strain>
    </source>
</reference>
<accession>A0AB39SAJ6</accession>
<proteinExistence type="predicted"/>
<evidence type="ECO:0000256" key="1">
    <source>
        <dbReference type="SAM" id="MobiDB-lite"/>
    </source>
</evidence>
<dbReference type="AlphaFoldDB" id="A0AB39SAJ6"/>
<evidence type="ECO:0000256" key="2">
    <source>
        <dbReference type="SAM" id="Phobius"/>
    </source>
</evidence>
<evidence type="ECO:0000313" key="3">
    <source>
        <dbReference type="EMBL" id="XDQ63306.1"/>
    </source>
</evidence>
<feature type="transmembrane region" description="Helical" evidence="2">
    <location>
        <begin position="49"/>
        <end position="69"/>
    </location>
</feature>
<gene>
    <name evidence="3" type="ORF">AB5J50_22150</name>
</gene>
<evidence type="ECO:0008006" key="4">
    <source>
        <dbReference type="Google" id="ProtNLM"/>
    </source>
</evidence>
<keyword evidence="2" id="KW-1133">Transmembrane helix</keyword>
<keyword evidence="2" id="KW-0812">Transmembrane</keyword>
<keyword evidence="2" id="KW-0472">Membrane</keyword>
<organism evidence="3">
    <name type="scientific">Streptomyces sp. R35</name>
    <dbReference type="NCBI Taxonomy" id="3238630"/>
    <lineage>
        <taxon>Bacteria</taxon>
        <taxon>Bacillati</taxon>
        <taxon>Actinomycetota</taxon>
        <taxon>Actinomycetes</taxon>
        <taxon>Kitasatosporales</taxon>
        <taxon>Streptomycetaceae</taxon>
        <taxon>Streptomyces</taxon>
    </lineage>
</organism>
<name>A0AB39SAJ6_9ACTN</name>
<feature type="transmembrane region" description="Helical" evidence="2">
    <location>
        <begin position="12"/>
        <end position="34"/>
    </location>
</feature>
<feature type="region of interest" description="Disordered" evidence="1">
    <location>
        <begin position="137"/>
        <end position="159"/>
    </location>
</feature>
<protein>
    <recommendedName>
        <fullName evidence="4">SMODS-associating 2TM beta-strand rich effector domain-containing protein</fullName>
    </recommendedName>
</protein>